<feature type="region of interest" description="Disordered" evidence="1">
    <location>
        <begin position="609"/>
        <end position="631"/>
    </location>
</feature>
<feature type="compositionally biased region" description="Low complexity" evidence="1">
    <location>
        <begin position="351"/>
        <end position="393"/>
    </location>
</feature>
<dbReference type="PANTHER" id="PTHR46007:SF8">
    <property type="entry name" value="C2H2-TYPE DOMAIN-CONTAINING PROTEIN"/>
    <property type="match status" value="1"/>
</dbReference>
<sequence>MGHTMDDVVYQCSNQNSIYVLNASYNAYSDFGSYAHLEGVPNQREINCSKTARQPIEAPSCTSGPCNLQHKLKSFASSSTTATAVAAVAAGAAAAAATMHCTMMATTIATTMPATMSSSYVNPVATSMSTAMCSPATTALQKLFNCSSSSVGVGGIGSIGGSGGINSCGGICQNVSHRNQQQNHKHSNNNCSGHNNGAPSCLSAATATATAAATTAAAAAAHRGIVAGSDVQDVSAAGALLGSVSNKKKCTNVKSTLIAKKTKFLKFLEEEKWRNHQMLQQQAGGAAATDALGRSNEAERQAASTLPASFVAHSAVQERNSNRNNSNSLKNGNDNNHEATTSTMEQQSKLNNWSINNGNSNSNSNSNKLTNYSQQQQQMQQQDQNKQQKYKQQQQTAKSSYELYQEAADILGLSCTLCDNCRCLDCQSGYFDCDDDDSYSEHSLMDEYDEFEQYEQYDDYTSGPMTGMAMVLTMQQQRQRQQQQQEHTTGHHANCDVEQQDLPATSASYSSICYAVNCQHECNNVCIDEGPKASTSTPTSTSSSPNSDLQEEDASQSCLLPASKHRTPDVHDGKHEIAIDFDLINVTSSQVLENCETFNDLSLLDVKQQHQHHHQQQQQQQQGRQHVEPLT</sequence>
<dbReference type="PANTHER" id="PTHR46007">
    <property type="entry name" value="MEDIATOR OF RNA POLYMERASE II TRANSCRIPTION SUBUNIT 12"/>
    <property type="match status" value="1"/>
</dbReference>
<organism evidence="3 4">
    <name type="scientific">Drosophila lebanonensis</name>
    <name type="common">Fruit fly</name>
    <name type="synonym">Scaptodrosophila lebanonensis</name>
    <dbReference type="NCBI Taxonomy" id="7225"/>
    <lineage>
        <taxon>Eukaryota</taxon>
        <taxon>Metazoa</taxon>
        <taxon>Ecdysozoa</taxon>
        <taxon>Arthropoda</taxon>
        <taxon>Hexapoda</taxon>
        <taxon>Insecta</taxon>
        <taxon>Pterygota</taxon>
        <taxon>Neoptera</taxon>
        <taxon>Endopterygota</taxon>
        <taxon>Diptera</taxon>
        <taxon>Brachycera</taxon>
        <taxon>Muscomorpha</taxon>
        <taxon>Ephydroidea</taxon>
        <taxon>Drosophilidae</taxon>
        <taxon>Scaptodrosophila</taxon>
    </lineage>
</organism>
<dbReference type="OrthoDB" id="6781345at2759"/>
<feature type="compositionally biased region" description="Polar residues" evidence="1">
    <location>
        <begin position="338"/>
        <end position="350"/>
    </location>
</feature>
<dbReference type="RefSeq" id="XP_030386887.1">
    <property type="nucleotide sequence ID" value="XM_030531027.1"/>
</dbReference>
<dbReference type="AlphaFoldDB" id="A0A6J2UI69"/>
<dbReference type="GO" id="GO:0016592">
    <property type="term" value="C:mediator complex"/>
    <property type="evidence" value="ECO:0007669"/>
    <property type="project" value="TreeGrafter"/>
</dbReference>
<dbReference type="Pfam" id="PF16060">
    <property type="entry name" value="DUF4802"/>
    <property type="match status" value="1"/>
</dbReference>
<feature type="region of interest" description="Disordered" evidence="1">
    <location>
        <begin position="532"/>
        <end position="571"/>
    </location>
</feature>
<name>A0A6J2UI69_DROLE</name>
<accession>A0A6J2UI69</accession>
<protein>
    <submittedName>
        <fullName evidence="4">AF4/FMR2 family member 4</fullName>
    </submittedName>
</protein>
<dbReference type="InterPro" id="IPR032061">
    <property type="entry name" value="DUF4802"/>
</dbReference>
<gene>
    <name evidence="4" type="primary">LOC115633569</name>
</gene>
<dbReference type="GO" id="GO:0045944">
    <property type="term" value="P:positive regulation of transcription by RNA polymerase II"/>
    <property type="evidence" value="ECO:0007669"/>
    <property type="project" value="TreeGrafter"/>
</dbReference>
<feature type="compositionally biased region" description="Low complexity" evidence="1">
    <location>
        <begin position="322"/>
        <end position="334"/>
    </location>
</feature>
<evidence type="ECO:0000259" key="2">
    <source>
        <dbReference type="Pfam" id="PF16060"/>
    </source>
</evidence>
<proteinExistence type="predicted"/>
<dbReference type="GO" id="GO:0003713">
    <property type="term" value="F:transcription coactivator activity"/>
    <property type="evidence" value="ECO:0007669"/>
    <property type="project" value="TreeGrafter"/>
</dbReference>
<evidence type="ECO:0000313" key="4">
    <source>
        <dbReference type="RefSeq" id="XP_030386887.1"/>
    </source>
</evidence>
<evidence type="ECO:0000313" key="3">
    <source>
        <dbReference type="Proteomes" id="UP000504634"/>
    </source>
</evidence>
<reference evidence="4" key="1">
    <citation type="submission" date="2025-08" db="UniProtKB">
        <authorList>
            <consortium name="RefSeq"/>
        </authorList>
    </citation>
    <scope>IDENTIFICATION</scope>
    <source>
        <strain evidence="4">11010-0011.00</strain>
        <tissue evidence="4">Whole body</tissue>
    </source>
</reference>
<feature type="domain" description="DUF4802" evidence="2">
    <location>
        <begin position="398"/>
        <end position="455"/>
    </location>
</feature>
<dbReference type="Proteomes" id="UP000504634">
    <property type="component" value="Unplaced"/>
</dbReference>
<feature type="compositionally biased region" description="Low complexity" evidence="1">
    <location>
        <begin position="534"/>
        <end position="545"/>
    </location>
</feature>
<dbReference type="GeneID" id="115633569"/>
<dbReference type="InterPro" id="IPR051647">
    <property type="entry name" value="Mediator_comp_sub12"/>
</dbReference>
<keyword evidence="3" id="KW-1185">Reference proteome</keyword>
<evidence type="ECO:0000256" key="1">
    <source>
        <dbReference type="SAM" id="MobiDB-lite"/>
    </source>
</evidence>
<feature type="region of interest" description="Disordered" evidence="1">
    <location>
        <begin position="279"/>
        <end position="393"/>
    </location>
</feature>